<reference evidence="2" key="2">
    <citation type="submission" date="2019-04" db="EMBL/GenBank/DDBJ databases">
        <authorList>
            <person name="Howe K."/>
            <person name="Paulini M."/>
            <person name="Williams G."/>
        </authorList>
    </citation>
    <scope>NUCLEOTIDE SEQUENCE [LARGE SCALE GENOMIC DNA]</scope>
    <source>
        <strain evidence="2">FR3</strain>
    </source>
</reference>
<reference evidence="3" key="1">
    <citation type="journal article" date="2007" name="Science">
        <title>Draft genome of the filarial nematode parasite Brugia malayi.</title>
        <authorList>
            <person name="Ghedin E."/>
            <person name="Wang S."/>
            <person name="Spiro D."/>
            <person name="Caler E."/>
            <person name="Zhao Q."/>
            <person name="Crabtree J."/>
            <person name="Allen J.E."/>
            <person name="Delcher A.L."/>
            <person name="Guiliano D.B."/>
            <person name="Miranda-Saavedra D."/>
            <person name="Angiuoli S.V."/>
            <person name="Creasy T."/>
            <person name="Amedeo P."/>
            <person name="Haas B."/>
            <person name="El-Sayed N.M."/>
            <person name="Wortman J.R."/>
            <person name="Feldblyum T."/>
            <person name="Tallon L."/>
            <person name="Schatz M."/>
            <person name="Shumway M."/>
            <person name="Koo H."/>
            <person name="Salzberg S.L."/>
            <person name="Schobel S."/>
            <person name="Pertea M."/>
            <person name="Pop M."/>
            <person name="White O."/>
            <person name="Barton G.J."/>
            <person name="Carlow C.K."/>
            <person name="Crawford M.J."/>
            <person name="Daub J."/>
            <person name="Dimmic M.W."/>
            <person name="Estes C.F."/>
            <person name="Foster J.M."/>
            <person name="Ganatra M."/>
            <person name="Gregory W.F."/>
            <person name="Johnson N.M."/>
            <person name="Jin J."/>
            <person name="Komuniecki R."/>
            <person name="Korf I."/>
            <person name="Kumar S."/>
            <person name="Laney S."/>
            <person name="Li B.W."/>
            <person name="Li W."/>
            <person name="Lindblom T.H."/>
            <person name="Lustigman S."/>
            <person name="Ma D."/>
            <person name="Maina C.V."/>
            <person name="Martin D.M."/>
            <person name="McCarter J.P."/>
            <person name="McReynolds L."/>
            <person name="Mitreva M."/>
            <person name="Nutman T.B."/>
            <person name="Parkinson J."/>
            <person name="Peregrin-Alvarez J.M."/>
            <person name="Poole C."/>
            <person name="Ren Q."/>
            <person name="Saunders L."/>
            <person name="Sluder A.E."/>
            <person name="Smith K."/>
            <person name="Stanke M."/>
            <person name="Unnasch T.R."/>
            <person name="Ware J."/>
            <person name="Wei A.D."/>
            <person name="Weil G."/>
            <person name="Williams D.J."/>
            <person name="Zhang Y."/>
            <person name="Williams S.A."/>
            <person name="Fraser-Liggett C."/>
            <person name="Slatko B."/>
            <person name="Blaxter M.L."/>
            <person name="Scott A.L."/>
        </authorList>
    </citation>
    <scope>NUCLEOTIDE SEQUENCE</scope>
    <source>
        <strain evidence="3">FR3</strain>
    </source>
</reference>
<dbReference type="InterPro" id="IPR035437">
    <property type="entry name" value="SNase_OB-fold_sf"/>
</dbReference>
<dbReference type="EMBL" id="CAAKNF010000194">
    <property type="protein sequence ID" value="VIO95915.1"/>
    <property type="molecule type" value="Genomic_DNA"/>
</dbReference>
<dbReference type="OrthoDB" id="9989103at2759"/>
<dbReference type="Pfam" id="PF00567">
    <property type="entry name" value="TUDOR"/>
    <property type="match status" value="1"/>
</dbReference>
<organism evidence="2">
    <name type="scientific">Brugia malayi</name>
    <name type="common">Filarial nematode worm</name>
    <dbReference type="NCBI Taxonomy" id="6279"/>
    <lineage>
        <taxon>Eukaryota</taxon>
        <taxon>Metazoa</taxon>
        <taxon>Ecdysozoa</taxon>
        <taxon>Nematoda</taxon>
        <taxon>Chromadorea</taxon>
        <taxon>Rhabditida</taxon>
        <taxon>Spirurina</taxon>
        <taxon>Spiruromorpha</taxon>
        <taxon>Filarioidea</taxon>
        <taxon>Onchocercidae</taxon>
        <taxon>Brugia</taxon>
    </lineage>
</organism>
<reference evidence="4" key="3">
    <citation type="submission" date="2022-04" db="UniProtKB">
        <authorList>
            <consortium name="WormBaseParasite"/>
        </authorList>
    </citation>
    <scope>IDENTIFICATION</scope>
</reference>
<dbReference type="CTD" id="6095714"/>
<dbReference type="SUPFAM" id="SSF63748">
    <property type="entry name" value="Tudor/PWWP/MBT"/>
    <property type="match status" value="1"/>
</dbReference>
<sequence length="550" mass="63878">MADFSTVDISQITSTSGRDFSSNGSSDFNSEFLISKKKEVKWSECRDLVEVPGEPEWQLRYMAEAFPQYCWKYVEPQVIAYYYYNIATTANAPAMLPSATLPVFYAHLPNSFSPYDFSIQLKSLDRVREQLYRQIQTVYSAENEFDVSMLIDDWKWLRARILKFSKGNDVIVDLVDIGNDNIVNIENIRPLLKVFGRLPPLALRCRMKDVDMNDLTMEKVNAFQNLIKSCGDVVRVELADVSSIPFLVNLYHPTVHDKNLGKPFYRCKEHAKHKAARERRWKQKLARMNNDFSNDCTSEEGSEGECLQPTHVLHLERLQKPIDDEPLYIAHIENSRFIYLHSKYHKDTIEKLEKQLLNKWSELKIVPQKYLMPALACAYSDISNCNPCRVIVAEVGDQTLWLRSADHGWKKNLSKLDCLSGSLRFLTKEFSETPLMYLCCLPTSTQYYPHRSETNILRSILPTGMLVNIRRLSCKRSLPYKTNIFFENNESVTDVLERLKAEKRVIHPCFDLLPYKPSPYSELCKLDCDYQEDLEIFLPFARGHLEYANL</sequence>
<keyword evidence="3" id="KW-1185">Reference proteome</keyword>
<feature type="domain" description="Tudor" evidence="1">
    <location>
        <begin position="112"/>
        <end position="208"/>
    </location>
</feature>
<evidence type="ECO:0000259" key="1">
    <source>
        <dbReference type="Pfam" id="PF00567"/>
    </source>
</evidence>
<dbReference type="InterPro" id="IPR002999">
    <property type="entry name" value="Tudor"/>
</dbReference>
<evidence type="ECO:0000313" key="4">
    <source>
        <dbReference type="WBParaSite" id="Bm6465a.1"/>
    </source>
</evidence>
<name>A0A4E9FG36_BRUMA</name>
<dbReference type="GO" id="GO:0005737">
    <property type="term" value="C:cytoplasm"/>
    <property type="evidence" value="ECO:0007669"/>
    <property type="project" value="UniProtKB-ARBA"/>
</dbReference>
<dbReference type="Gene3D" id="2.40.50.90">
    <property type="match status" value="1"/>
</dbReference>
<dbReference type="PANTHER" id="PTHR16442:SF1">
    <property type="entry name" value="RING FINGER PROTEIN 17"/>
    <property type="match status" value="1"/>
</dbReference>
<dbReference type="PANTHER" id="PTHR16442">
    <property type="entry name" value="RING FINGER PROTEIN 17"/>
    <property type="match status" value="1"/>
</dbReference>
<gene>
    <name evidence="2" type="primary">Bm6465</name>
    <name evidence="4" type="synonym">Bm1_03870</name>
    <name evidence="2" type="ORF">BM_BM6465</name>
</gene>
<accession>A0A8L7TCF8</accession>
<dbReference type="Gene3D" id="2.30.30.140">
    <property type="match status" value="1"/>
</dbReference>
<dbReference type="Proteomes" id="UP000006672">
    <property type="component" value="Unassembled WGS sequence"/>
</dbReference>
<dbReference type="WBParaSite" id="Bm6465a.1">
    <property type="protein sequence ID" value="Bm6465a.1"/>
    <property type="gene ID" value="WBGene00226726"/>
</dbReference>
<protein>
    <submittedName>
        <fullName evidence="4">Bm6465, isoform e</fullName>
    </submittedName>
    <submittedName>
        <fullName evidence="2">Protein F32E10.5, putative</fullName>
    </submittedName>
</protein>
<evidence type="ECO:0000313" key="2">
    <source>
        <dbReference type="EMBL" id="VIO95915.1"/>
    </source>
</evidence>
<accession>A0A4E9FG36</accession>
<evidence type="ECO:0000313" key="3">
    <source>
        <dbReference type="Proteomes" id="UP000006672"/>
    </source>
</evidence>
<proteinExistence type="predicted"/>
<dbReference type="GeneID" id="6095714"/>
<dbReference type="RefSeq" id="XP_042936004.1">
    <property type="nucleotide sequence ID" value="XM_043080070.1"/>
</dbReference>
<dbReference type="AlphaFoldDB" id="A0A4E9FG36"/>